<feature type="chain" id="PRO_5013279661" description="Mitochondrial protein" evidence="1">
    <location>
        <begin position="19"/>
        <end position="125"/>
    </location>
</feature>
<dbReference type="AlphaFoldDB" id="A0A225W8N7"/>
<protein>
    <recommendedName>
        <fullName evidence="4">Mitochondrial protein</fullName>
    </recommendedName>
</protein>
<evidence type="ECO:0000313" key="2">
    <source>
        <dbReference type="EMBL" id="OWZ13200.1"/>
    </source>
</evidence>
<evidence type="ECO:0008006" key="4">
    <source>
        <dbReference type="Google" id="ProtNLM"/>
    </source>
</evidence>
<accession>A0A225W8N7</accession>
<comment type="caution">
    <text evidence="2">The sequence shown here is derived from an EMBL/GenBank/DDBJ whole genome shotgun (WGS) entry which is preliminary data.</text>
</comment>
<feature type="signal peptide" evidence="1">
    <location>
        <begin position="1"/>
        <end position="18"/>
    </location>
</feature>
<name>A0A225W8N7_9STRA</name>
<evidence type="ECO:0000256" key="1">
    <source>
        <dbReference type="SAM" id="SignalP"/>
    </source>
</evidence>
<proteinExistence type="predicted"/>
<organism evidence="2 3">
    <name type="scientific">Phytophthora megakarya</name>
    <dbReference type="NCBI Taxonomy" id="4795"/>
    <lineage>
        <taxon>Eukaryota</taxon>
        <taxon>Sar</taxon>
        <taxon>Stramenopiles</taxon>
        <taxon>Oomycota</taxon>
        <taxon>Peronosporomycetes</taxon>
        <taxon>Peronosporales</taxon>
        <taxon>Peronosporaceae</taxon>
        <taxon>Phytophthora</taxon>
    </lineage>
</organism>
<keyword evidence="3" id="KW-1185">Reference proteome</keyword>
<reference evidence="3" key="1">
    <citation type="submission" date="2017-03" db="EMBL/GenBank/DDBJ databases">
        <title>Phytopthora megakarya and P. palmivora, two closely related causual agents of cacao black pod achieved similar genome size and gene model numbers by different mechanisms.</title>
        <authorList>
            <person name="Ali S."/>
            <person name="Shao J."/>
            <person name="Larry D.J."/>
            <person name="Kronmiller B."/>
            <person name="Shen D."/>
            <person name="Strem M.D."/>
            <person name="Melnick R.L."/>
            <person name="Guiltinan M.J."/>
            <person name="Tyler B.M."/>
            <person name="Meinhardt L.W."/>
            <person name="Bailey B.A."/>
        </authorList>
    </citation>
    <scope>NUCLEOTIDE SEQUENCE [LARGE SCALE GENOMIC DNA]</scope>
    <source>
        <strain evidence="3">zdho120</strain>
    </source>
</reference>
<dbReference type="OrthoDB" id="107739at2759"/>
<sequence>MVLPLFIIGTVGVGSATAYGMYQVGTALALPSSVREAPPKSAGGFMAGAITAGAAYSFQGRVLQRYLSHLLTYEVPKNVTAWGFRDFLSIAGTIVAPRVVMFSTSVAAIGFVSTKIDLAKEKEYK</sequence>
<keyword evidence="1" id="KW-0732">Signal</keyword>
<dbReference type="Proteomes" id="UP000198211">
    <property type="component" value="Unassembled WGS sequence"/>
</dbReference>
<dbReference type="EMBL" id="NBNE01001643">
    <property type="protein sequence ID" value="OWZ13200.1"/>
    <property type="molecule type" value="Genomic_DNA"/>
</dbReference>
<gene>
    <name evidence="2" type="ORF">PHMEG_00013522</name>
</gene>
<evidence type="ECO:0000313" key="3">
    <source>
        <dbReference type="Proteomes" id="UP000198211"/>
    </source>
</evidence>